<dbReference type="InterPro" id="IPR047112">
    <property type="entry name" value="RecG/Mfd"/>
</dbReference>
<name>A0AA46ACQ0_9AQUI</name>
<evidence type="ECO:0000256" key="6">
    <source>
        <dbReference type="ARBA" id="ARBA00022806"/>
    </source>
</evidence>
<dbReference type="NCBIfam" id="NF008168">
    <property type="entry name" value="PRK10917.2-2"/>
    <property type="match status" value="1"/>
</dbReference>
<keyword evidence="4 15" id="KW-0227">DNA damage</keyword>
<dbReference type="GO" id="GO:0006281">
    <property type="term" value="P:DNA repair"/>
    <property type="evidence" value="ECO:0007669"/>
    <property type="project" value="UniProtKB-UniRule"/>
</dbReference>
<dbReference type="CDD" id="cd17992">
    <property type="entry name" value="DEXHc_RecG"/>
    <property type="match status" value="1"/>
</dbReference>
<evidence type="ECO:0000259" key="17">
    <source>
        <dbReference type="PROSITE" id="PS51194"/>
    </source>
</evidence>
<dbReference type="Pfam" id="PF17191">
    <property type="entry name" value="RecG_wedge"/>
    <property type="match status" value="1"/>
</dbReference>
<protein>
    <recommendedName>
        <fullName evidence="2 15">ATP-dependent DNA helicase RecG</fullName>
        <ecNumber evidence="13 15">5.6.2.4</ecNumber>
    </recommendedName>
</protein>
<dbReference type="SMART" id="SM00487">
    <property type="entry name" value="DEXDc"/>
    <property type="match status" value="1"/>
</dbReference>
<dbReference type="PROSITE" id="PS51194">
    <property type="entry name" value="HELICASE_CTER"/>
    <property type="match status" value="1"/>
</dbReference>
<dbReference type="NCBIfam" id="TIGR00643">
    <property type="entry name" value="recG"/>
    <property type="match status" value="1"/>
</dbReference>
<comment type="function">
    <text evidence="15">Plays a critical role in recombination and DNA repair. Helps process Holliday junction intermediates to mature products by catalyzing branch migration. Has replication fork regression activity, unwinds stalled or blocked replication forks to make a HJ that can be resolved. Has a DNA unwinding activity characteristic of a DNA helicase with 3'-5' polarity.</text>
</comment>
<dbReference type="NCBIfam" id="NF008165">
    <property type="entry name" value="PRK10917.1-3"/>
    <property type="match status" value="1"/>
</dbReference>
<keyword evidence="3 15" id="KW-0547">Nucleotide-binding</keyword>
<sequence>MENLQKAKQIIEKTLSYDDILLSRVKGLSNTLNDLIYGVLPKDLYEDLQYIDGLSPAKKRAILKMVNDYIDLILNKKTLKQQEKKDIKKLPIERFRQITEFKELKPIEKRALKKVGIKNAEDAFFYIPKRYEDRRLKDIQKVKDGETGTFECKVIETKKINKGKIKVEVVVEQKGNRFSLYFFHDKPFLFTFFRKDKVVKIFGKVKVYGKEKSILQPELLNEDFEGIFGVYSLRGDSNIKITSQTLNHLRRALIKISQKYADYYPDILPSYILEKYGFPDISESIKNIHKPPENENIDKLNDFETDYQKRLIFQELFILQLAQKYKKYHIQKEPSYKIKIDLDLLEEAIKSLPFELTNAQKRVLKEILDDLSRDFPMNRLVQGDVGSGKTVIAALSALMVAKNGYQVAVMAPTEILANQHYKNFVNFLQKFNLNIKLLTGSLSQKEKKEIYQDIKDGKVDIVIGTHALIEDDVEFKNLAFVIIDEQHRFGVEQRKRLTDKSHKYPHTMVMTATPIPRTMALAYFGDLDKSIIDELPKGRKPVKTAILFESERNYLYKKVREEIEKGRQVFVIYPLIEESEKSDLKSAMEGYKHWKEAFPDKEAFLLHGKMKQEEKDRIMRAFLAKEAHILVSTTVIEVGVDVPNASVMVIEEAHRFGLSQIHQLRGRVGRGQYEGFCFLMVPDEFKNATEPSRLKTLERLKILVRTNDGFKIAEEDLRLRGAGDIAGTAQSGKNIDFSIVDLERPIDLILMEDAIKEAENLIKQDPELTNFPLLKQYMLEKYKDKLDIVNIA</sequence>
<dbReference type="Proteomes" id="UP001157947">
    <property type="component" value="Unassembled WGS sequence"/>
</dbReference>
<dbReference type="GO" id="GO:0043138">
    <property type="term" value="F:3'-5' DNA helicase activity"/>
    <property type="evidence" value="ECO:0007669"/>
    <property type="project" value="UniProtKB-EC"/>
</dbReference>
<dbReference type="Gene3D" id="3.40.50.300">
    <property type="entry name" value="P-loop containing nucleotide triphosphate hydrolases"/>
    <property type="match status" value="2"/>
</dbReference>
<feature type="domain" description="Helicase ATP-binding" evidence="16">
    <location>
        <begin position="370"/>
        <end position="532"/>
    </location>
</feature>
<dbReference type="AlphaFoldDB" id="A0AA46ACQ0"/>
<evidence type="ECO:0000256" key="5">
    <source>
        <dbReference type="ARBA" id="ARBA00022801"/>
    </source>
</evidence>
<evidence type="ECO:0000256" key="3">
    <source>
        <dbReference type="ARBA" id="ARBA00022741"/>
    </source>
</evidence>
<accession>A0AA46ACQ0</accession>
<dbReference type="InterPro" id="IPR011545">
    <property type="entry name" value="DEAD/DEAH_box_helicase_dom"/>
</dbReference>
<keyword evidence="7 15" id="KW-0067">ATP-binding</keyword>
<gene>
    <name evidence="18" type="ORF">SAMN06264868_101108</name>
</gene>
<evidence type="ECO:0000256" key="11">
    <source>
        <dbReference type="ARBA" id="ARBA00023235"/>
    </source>
</evidence>
<dbReference type="InterPro" id="IPR001650">
    <property type="entry name" value="Helicase_C-like"/>
</dbReference>
<comment type="catalytic activity">
    <reaction evidence="14 15">
        <text>ATP + H2O = ADP + phosphate + H(+)</text>
        <dbReference type="Rhea" id="RHEA:13065"/>
        <dbReference type="ChEBI" id="CHEBI:15377"/>
        <dbReference type="ChEBI" id="CHEBI:15378"/>
        <dbReference type="ChEBI" id="CHEBI:30616"/>
        <dbReference type="ChEBI" id="CHEBI:43474"/>
        <dbReference type="ChEBI" id="CHEBI:456216"/>
        <dbReference type="EC" id="5.6.2.4"/>
    </reaction>
</comment>
<dbReference type="GO" id="GO:0006310">
    <property type="term" value="P:DNA recombination"/>
    <property type="evidence" value="ECO:0007669"/>
    <property type="project" value="UniProtKB-UniRule"/>
</dbReference>
<evidence type="ECO:0000256" key="7">
    <source>
        <dbReference type="ARBA" id="ARBA00022840"/>
    </source>
</evidence>
<evidence type="ECO:0000256" key="10">
    <source>
        <dbReference type="ARBA" id="ARBA00023204"/>
    </source>
</evidence>
<evidence type="ECO:0000256" key="8">
    <source>
        <dbReference type="ARBA" id="ARBA00023125"/>
    </source>
</evidence>
<dbReference type="InterPro" id="IPR014001">
    <property type="entry name" value="Helicase_ATP-bd"/>
</dbReference>
<evidence type="ECO:0000256" key="1">
    <source>
        <dbReference type="ARBA" id="ARBA00007504"/>
    </source>
</evidence>
<dbReference type="Gene3D" id="2.40.50.140">
    <property type="entry name" value="Nucleic acid-binding proteins"/>
    <property type="match status" value="1"/>
</dbReference>
<keyword evidence="10 15" id="KW-0234">DNA repair</keyword>
<keyword evidence="6 15" id="KW-0347">Helicase</keyword>
<evidence type="ECO:0000256" key="13">
    <source>
        <dbReference type="ARBA" id="ARBA00034808"/>
    </source>
</evidence>
<evidence type="ECO:0000313" key="19">
    <source>
        <dbReference type="Proteomes" id="UP001157947"/>
    </source>
</evidence>
<evidence type="ECO:0000313" key="18">
    <source>
        <dbReference type="EMBL" id="SMP00479.1"/>
    </source>
</evidence>
<dbReference type="SMART" id="SM00490">
    <property type="entry name" value="HELICc"/>
    <property type="match status" value="2"/>
</dbReference>
<dbReference type="RefSeq" id="WP_265133559.1">
    <property type="nucleotide sequence ID" value="NZ_FXTX01000001.1"/>
</dbReference>
<dbReference type="EMBL" id="FXTX01000001">
    <property type="protein sequence ID" value="SMP00479.1"/>
    <property type="molecule type" value="Genomic_DNA"/>
</dbReference>
<dbReference type="PROSITE" id="PS51192">
    <property type="entry name" value="HELICASE_ATP_BIND_1"/>
    <property type="match status" value="1"/>
</dbReference>
<dbReference type="InterPro" id="IPR027417">
    <property type="entry name" value="P-loop_NTPase"/>
</dbReference>
<evidence type="ECO:0000256" key="12">
    <source>
        <dbReference type="ARBA" id="ARBA00034617"/>
    </source>
</evidence>
<dbReference type="SUPFAM" id="SSF50249">
    <property type="entry name" value="Nucleic acid-binding proteins"/>
    <property type="match status" value="1"/>
</dbReference>
<dbReference type="InterPro" id="IPR045562">
    <property type="entry name" value="RecG_dom3_C"/>
</dbReference>
<feature type="domain" description="Helicase C-terminal" evidence="17">
    <location>
        <begin position="551"/>
        <end position="718"/>
    </location>
</feature>
<proteinExistence type="inferred from homology"/>
<keyword evidence="5 15" id="KW-0378">Hydrolase</keyword>
<evidence type="ECO:0000256" key="15">
    <source>
        <dbReference type="RuleBase" id="RU363016"/>
    </source>
</evidence>
<dbReference type="InterPro" id="IPR012340">
    <property type="entry name" value="NA-bd_OB-fold"/>
</dbReference>
<dbReference type="GO" id="GO:0003677">
    <property type="term" value="F:DNA binding"/>
    <property type="evidence" value="ECO:0007669"/>
    <property type="project" value="UniProtKB-KW"/>
</dbReference>
<dbReference type="EC" id="5.6.2.4" evidence="13 15"/>
<evidence type="ECO:0000256" key="14">
    <source>
        <dbReference type="ARBA" id="ARBA00048988"/>
    </source>
</evidence>
<keyword evidence="11" id="KW-0413">Isomerase</keyword>
<dbReference type="GO" id="GO:0005524">
    <property type="term" value="F:ATP binding"/>
    <property type="evidence" value="ECO:0007669"/>
    <property type="project" value="UniProtKB-KW"/>
</dbReference>
<organism evidence="18 19">
    <name type="scientific">Venenivibrio stagnispumantis</name>
    <dbReference type="NCBI Taxonomy" id="407998"/>
    <lineage>
        <taxon>Bacteria</taxon>
        <taxon>Pseudomonadati</taxon>
        <taxon>Aquificota</taxon>
        <taxon>Aquificia</taxon>
        <taxon>Aquificales</taxon>
        <taxon>Hydrogenothermaceae</taxon>
        <taxon>Venenivibrio</taxon>
    </lineage>
</organism>
<dbReference type="PANTHER" id="PTHR47964">
    <property type="entry name" value="ATP-DEPENDENT DNA HELICASE HOMOLOG RECG, CHLOROPLASTIC"/>
    <property type="match status" value="1"/>
</dbReference>
<reference evidence="18" key="1">
    <citation type="submission" date="2017-05" db="EMBL/GenBank/DDBJ databases">
        <authorList>
            <person name="Varghese N."/>
            <person name="Submissions S."/>
        </authorList>
    </citation>
    <scope>NUCLEOTIDE SEQUENCE</scope>
    <source>
        <strain evidence="18">DSM 18763</strain>
    </source>
</reference>
<dbReference type="Pfam" id="PF00271">
    <property type="entry name" value="Helicase_C"/>
    <property type="match status" value="1"/>
</dbReference>
<dbReference type="GO" id="GO:0016787">
    <property type="term" value="F:hydrolase activity"/>
    <property type="evidence" value="ECO:0007669"/>
    <property type="project" value="UniProtKB-KW"/>
</dbReference>
<dbReference type="Pfam" id="PF00270">
    <property type="entry name" value="DEAD"/>
    <property type="match status" value="1"/>
</dbReference>
<evidence type="ECO:0000259" key="16">
    <source>
        <dbReference type="PROSITE" id="PS51192"/>
    </source>
</evidence>
<evidence type="ECO:0000256" key="4">
    <source>
        <dbReference type="ARBA" id="ARBA00022763"/>
    </source>
</evidence>
<keyword evidence="19" id="KW-1185">Reference proteome</keyword>
<keyword evidence="8" id="KW-0238">DNA-binding</keyword>
<dbReference type="PANTHER" id="PTHR47964:SF1">
    <property type="entry name" value="ATP-DEPENDENT DNA HELICASE HOMOLOG RECG, CHLOROPLASTIC"/>
    <property type="match status" value="1"/>
</dbReference>
<dbReference type="CDD" id="cd18811">
    <property type="entry name" value="SF2_C_RecG"/>
    <property type="match status" value="1"/>
</dbReference>
<comment type="similarity">
    <text evidence="1 15">Belongs to the helicase family. RecG subfamily.</text>
</comment>
<dbReference type="InterPro" id="IPR004609">
    <property type="entry name" value="ATP-dep_DNA_helicase_RecG"/>
</dbReference>
<comment type="catalytic activity">
    <reaction evidence="12 15">
        <text>Couples ATP hydrolysis with the unwinding of duplex DNA by translocating in the 3'-5' direction.</text>
        <dbReference type="EC" id="5.6.2.4"/>
    </reaction>
</comment>
<evidence type="ECO:0000256" key="2">
    <source>
        <dbReference type="ARBA" id="ARBA00017846"/>
    </source>
</evidence>
<keyword evidence="9 15" id="KW-0233">DNA recombination</keyword>
<comment type="caution">
    <text evidence="18">The sequence shown here is derived from an EMBL/GenBank/DDBJ whole genome shotgun (WGS) entry which is preliminary data.</text>
</comment>
<evidence type="ECO:0000256" key="9">
    <source>
        <dbReference type="ARBA" id="ARBA00023172"/>
    </source>
</evidence>
<dbReference type="SUPFAM" id="SSF52540">
    <property type="entry name" value="P-loop containing nucleoside triphosphate hydrolases"/>
    <property type="match status" value="2"/>
</dbReference>
<dbReference type="Pfam" id="PF19833">
    <property type="entry name" value="RecG_dom3_C"/>
    <property type="match status" value="1"/>
</dbReference>
<dbReference type="InterPro" id="IPR033454">
    <property type="entry name" value="RecG_wedge"/>
</dbReference>